<comment type="caution">
    <text evidence="8">The sequence shown here is derived from an EMBL/GenBank/DDBJ whole genome shotgun (WGS) entry which is preliminary data.</text>
</comment>
<feature type="transmembrane region" description="Helical" evidence="7">
    <location>
        <begin position="415"/>
        <end position="435"/>
    </location>
</feature>
<keyword evidence="2" id="KW-0813">Transport</keyword>
<keyword evidence="4 7" id="KW-0812">Transmembrane</keyword>
<feature type="transmembrane region" description="Helical" evidence="7">
    <location>
        <begin position="131"/>
        <end position="151"/>
    </location>
</feature>
<feature type="transmembrane region" description="Helical" evidence="7">
    <location>
        <begin position="12"/>
        <end position="31"/>
    </location>
</feature>
<dbReference type="Gene3D" id="1.20.1740.10">
    <property type="entry name" value="Amino acid/polyamine transporter I"/>
    <property type="match status" value="1"/>
</dbReference>
<evidence type="ECO:0000313" key="8">
    <source>
        <dbReference type="EMBL" id="KRN07026.1"/>
    </source>
</evidence>
<protein>
    <submittedName>
        <fullName evidence="8">Amino acid permease</fullName>
    </submittedName>
</protein>
<evidence type="ECO:0000256" key="5">
    <source>
        <dbReference type="ARBA" id="ARBA00022989"/>
    </source>
</evidence>
<evidence type="ECO:0000256" key="6">
    <source>
        <dbReference type="ARBA" id="ARBA00023136"/>
    </source>
</evidence>
<dbReference type="Pfam" id="PF13520">
    <property type="entry name" value="AA_permease_2"/>
    <property type="match status" value="1"/>
</dbReference>
<dbReference type="AlphaFoldDB" id="A0A0R2DSP6"/>
<name>A0A0R2DSP6_9LACO</name>
<feature type="transmembrane region" description="Helical" evidence="7">
    <location>
        <begin position="369"/>
        <end position="395"/>
    </location>
</feature>
<feature type="transmembrane region" description="Helical" evidence="7">
    <location>
        <begin position="203"/>
        <end position="227"/>
    </location>
</feature>
<feature type="transmembrane region" description="Helical" evidence="7">
    <location>
        <begin position="303"/>
        <end position="322"/>
    </location>
</feature>
<sequence>MDSLLTKKHYISWPVIAFLDFVTIIGFDDILYPLQNQGLSVVFTWIFMVFAFVIPYEMSVSQLGATFAGQEEGGLSSWVRRSTNDTLGYWTAWMYWAASLPYIVDVANSVIISIGWMVTGDNSLGKQMSNFTFGLLTFIIILIFILLQNFFKRSMEVMATIGGGAMFLMTVLFVIMTAYTLLHGGRIATQPFSFSSFIPHFSLQYFSTTGLLMFAVCGAELVAPYLIRMRNPKKDFPKAMWLVALMTAFLTVFGTISLAIFFNANDLPHDLKMNGSYYAFQLLGRRLGLGNLLLYIFSVVQAIYMMAQLAVLLDAASWVIAGDTAGRFMPRWMSKRNKNGRPLHSYVLTSGLCLFLLLMSGTLPDINSIFNWLLNLNGIVFPFKNCWVFLAFIAIRLQTDKFNSSFVFIKNKTGAIAVGSWCFLFSFVCAAMSFIPQDVKFGTAVYDQQLVMNLFSVFVLFGAGFIMPLLARLERSRLHIIEKKTLN</sequence>
<dbReference type="eggNOG" id="COG0531">
    <property type="taxonomic scope" value="Bacteria"/>
</dbReference>
<proteinExistence type="predicted"/>
<accession>A0A0R2DSP6</accession>
<keyword evidence="6 7" id="KW-0472">Membrane</keyword>
<dbReference type="GO" id="GO:0022857">
    <property type="term" value="F:transmembrane transporter activity"/>
    <property type="evidence" value="ECO:0007669"/>
    <property type="project" value="InterPro"/>
</dbReference>
<evidence type="ECO:0000256" key="3">
    <source>
        <dbReference type="ARBA" id="ARBA00022475"/>
    </source>
</evidence>
<evidence type="ECO:0000313" key="9">
    <source>
        <dbReference type="Proteomes" id="UP000050961"/>
    </source>
</evidence>
<evidence type="ECO:0000256" key="2">
    <source>
        <dbReference type="ARBA" id="ARBA00022448"/>
    </source>
</evidence>
<feature type="transmembrane region" description="Helical" evidence="7">
    <location>
        <begin position="38"/>
        <end position="56"/>
    </location>
</feature>
<feature type="transmembrane region" description="Helical" evidence="7">
    <location>
        <begin position="157"/>
        <end position="182"/>
    </location>
</feature>
<comment type="subcellular location">
    <subcellularLocation>
        <location evidence="1">Cell membrane</location>
        <topology evidence="1">Multi-pass membrane protein</topology>
    </subcellularLocation>
</comment>
<dbReference type="EMBL" id="AYZF01000008">
    <property type="protein sequence ID" value="KRN07026.1"/>
    <property type="molecule type" value="Genomic_DNA"/>
</dbReference>
<feature type="transmembrane region" description="Helical" evidence="7">
    <location>
        <begin position="93"/>
        <end position="119"/>
    </location>
</feature>
<keyword evidence="5 7" id="KW-1133">Transmembrane helix</keyword>
<dbReference type="PATRIC" id="fig|1423806.3.peg.605"/>
<feature type="transmembrane region" description="Helical" evidence="7">
    <location>
        <begin position="239"/>
        <end position="264"/>
    </location>
</feature>
<dbReference type="PIRSF" id="PIRSF006060">
    <property type="entry name" value="AA_transporter"/>
    <property type="match status" value="1"/>
</dbReference>
<dbReference type="Proteomes" id="UP000050961">
    <property type="component" value="Unassembled WGS sequence"/>
</dbReference>
<reference evidence="8 9" key="1">
    <citation type="journal article" date="2015" name="Genome Announc.">
        <title>Expanding the biotechnology potential of lactobacilli through comparative genomics of 213 strains and associated genera.</title>
        <authorList>
            <person name="Sun Z."/>
            <person name="Harris H.M."/>
            <person name="McCann A."/>
            <person name="Guo C."/>
            <person name="Argimon S."/>
            <person name="Zhang W."/>
            <person name="Yang X."/>
            <person name="Jeffery I.B."/>
            <person name="Cooney J.C."/>
            <person name="Kagawa T.F."/>
            <person name="Liu W."/>
            <person name="Song Y."/>
            <person name="Salvetti E."/>
            <person name="Wrobel A."/>
            <person name="Rasinkangas P."/>
            <person name="Parkhill J."/>
            <person name="Rea M.C."/>
            <person name="O'Sullivan O."/>
            <person name="Ritari J."/>
            <person name="Douillard F.P."/>
            <person name="Paul Ross R."/>
            <person name="Yang R."/>
            <person name="Briner A.E."/>
            <person name="Felis G.E."/>
            <person name="de Vos W.M."/>
            <person name="Barrangou R."/>
            <person name="Klaenhammer T.R."/>
            <person name="Caufield P.W."/>
            <person name="Cui Y."/>
            <person name="Zhang H."/>
            <person name="O'Toole P.W."/>
        </authorList>
    </citation>
    <scope>NUCLEOTIDE SEQUENCE [LARGE SCALE GENOMIC DNA]</scope>
    <source>
        <strain evidence="8 9">DSM 21376</strain>
    </source>
</reference>
<gene>
    <name evidence="8" type="ORF">FD15_GL000592</name>
</gene>
<dbReference type="PANTHER" id="PTHR42770">
    <property type="entry name" value="AMINO ACID TRANSPORTER-RELATED"/>
    <property type="match status" value="1"/>
</dbReference>
<dbReference type="STRING" id="1423806.FD15_GL000592"/>
<evidence type="ECO:0000256" key="1">
    <source>
        <dbReference type="ARBA" id="ARBA00004651"/>
    </source>
</evidence>
<feature type="transmembrane region" description="Helical" evidence="7">
    <location>
        <begin position="343"/>
        <end position="363"/>
    </location>
</feature>
<organism evidence="8 9">
    <name type="scientific">Liquorilactobacillus sucicola DSM 21376 = JCM 15457</name>
    <dbReference type="NCBI Taxonomy" id="1423806"/>
    <lineage>
        <taxon>Bacteria</taxon>
        <taxon>Bacillati</taxon>
        <taxon>Bacillota</taxon>
        <taxon>Bacilli</taxon>
        <taxon>Lactobacillales</taxon>
        <taxon>Lactobacillaceae</taxon>
        <taxon>Liquorilactobacillus</taxon>
    </lineage>
</organism>
<dbReference type="InterPro" id="IPR050367">
    <property type="entry name" value="APC_superfamily"/>
</dbReference>
<evidence type="ECO:0000256" key="7">
    <source>
        <dbReference type="SAM" id="Phobius"/>
    </source>
</evidence>
<keyword evidence="3" id="KW-1003">Cell membrane</keyword>
<dbReference type="GO" id="GO:0005886">
    <property type="term" value="C:plasma membrane"/>
    <property type="evidence" value="ECO:0007669"/>
    <property type="project" value="UniProtKB-SubCell"/>
</dbReference>
<dbReference type="RefSeq" id="WP_056967298.1">
    <property type="nucleotide sequence ID" value="NZ_AYZF01000008.1"/>
</dbReference>
<evidence type="ECO:0000256" key="4">
    <source>
        <dbReference type="ARBA" id="ARBA00022692"/>
    </source>
</evidence>
<dbReference type="InterPro" id="IPR002293">
    <property type="entry name" value="AA/rel_permease1"/>
</dbReference>
<keyword evidence="9" id="KW-1185">Reference proteome</keyword>
<dbReference type="PANTHER" id="PTHR42770:SF15">
    <property type="entry name" value="GLUTAMATE_GAMMA-AMINOBUTYRATE ANTIPORTER-RELATED"/>
    <property type="match status" value="1"/>
</dbReference>
<feature type="transmembrane region" description="Helical" evidence="7">
    <location>
        <begin position="450"/>
        <end position="471"/>
    </location>
</feature>